<dbReference type="EMBL" id="JAKJXP020000071">
    <property type="protein sequence ID" value="KAK7750070.1"/>
    <property type="molecule type" value="Genomic_DNA"/>
</dbReference>
<keyword evidence="1" id="KW-1133">Transmembrane helix</keyword>
<organism evidence="2 3">
    <name type="scientific">Diatrype stigma</name>
    <dbReference type="NCBI Taxonomy" id="117547"/>
    <lineage>
        <taxon>Eukaryota</taxon>
        <taxon>Fungi</taxon>
        <taxon>Dikarya</taxon>
        <taxon>Ascomycota</taxon>
        <taxon>Pezizomycotina</taxon>
        <taxon>Sordariomycetes</taxon>
        <taxon>Xylariomycetidae</taxon>
        <taxon>Xylariales</taxon>
        <taxon>Diatrypaceae</taxon>
        <taxon>Diatrype</taxon>
    </lineage>
</organism>
<keyword evidence="1" id="KW-0472">Membrane</keyword>
<keyword evidence="3" id="KW-1185">Reference proteome</keyword>
<reference evidence="2 3" key="1">
    <citation type="submission" date="2024-02" db="EMBL/GenBank/DDBJ databases">
        <title>De novo assembly and annotation of 12 fungi associated with fruit tree decline syndrome in Ontario, Canada.</title>
        <authorList>
            <person name="Sulman M."/>
            <person name="Ellouze W."/>
            <person name="Ilyukhin E."/>
        </authorList>
    </citation>
    <scope>NUCLEOTIDE SEQUENCE [LARGE SCALE GENOMIC DNA]</scope>
    <source>
        <strain evidence="2 3">M11/M66-122</strain>
    </source>
</reference>
<comment type="caution">
    <text evidence="2">The sequence shown here is derived from an EMBL/GenBank/DDBJ whole genome shotgun (WGS) entry which is preliminary data.</text>
</comment>
<protein>
    <submittedName>
        <fullName evidence="2">Uncharacterized protein</fullName>
    </submittedName>
</protein>
<sequence length="166" mass="18263">MQSASDTMSLLYLVPAISSTCSLFFAWDQFVFLRLFLKKDVQPHGNRLQSSYWKSFFPQAVVVVFAGIGTTAGASFTLMATQSDILLAKGTYNWYLAGAVLAIAHLPFAPTIMPTIKRLQDPKKDVDSGTATLQKWLRIHTTRALTVDLGSWICCVVAATKTLSPQ</sequence>
<evidence type="ECO:0000256" key="1">
    <source>
        <dbReference type="SAM" id="Phobius"/>
    </source>
</evidence>
<dbReference type="AlphaFoldDB" id="A0AAN9UPV3"/>
<feature type="transmembrane region" description="Helical" evidence="1">
    <location>
        <begin position="56"/>
        <end position="80"/>
    </location>
</feature>
<evidence type="ECO:0000313" key="3">
    <source>
        <dbReference type="Proteomes" id="UP001320420"/>
    </source>
</evidence>
<dbReference type="Proteomes" id="UP001320420">
    <property type="component" value="Unassembled WGS sequence"/>
</dbReference>
<gene>
    <name evidence="2" type="ORF">SLS62_008063</name>
</gene>
<evidence type="ECO:0000313" key="2">
    <source>
        <dbReference type="EMBL" id="KAK7750070.1"/>
    </source>
</evidence>
<accession>A0AAN9UPV3</accession>
<keyword evidence="1" id="KW-0812">Transmembrane</keyword>
<name>A0AAN9UPV3_9PEZI</name>
<feature type="transmembrane region" description="Helical" evidence="1">
    <location>
        <begin position="12"/>
        <end position="36"/>
    </location>
</feature>
<feature type="transmembrane region" description="Helical" evidence="1">
    <location>
        <begin position="92"/>
        <end position="113"/>
    </location>
</feature>
<proteinExistence type="predicted"/>